<feature type="compositionally biased region" description="Basic and acidic residues" evidence="1">
    <location>
        <begin position="73"/>
        <end position="83"/>
    </location>
</feature>
<dbReference type="GeneID" id="73324066"/>
<evidence type="ECO:0000256" key="1">
    <source>
        <dbReference type="SAM" id="MobiDB-lite"/>
    </source>
</evidence>
<evidence type="ECO:0000313" key="3">
    <source>
        <dbReference type="Proteomes" id="UP001055115"/>
    </source>
</evidence>
<keyword evidence="3" id="KW-1185">Reference proteome</keyword>
<name>A0AA37LB54_9PEZI</name>
<organism evidence="2 3">
    <name type="scientific">Colletotrichum spaethianum</name>
    <dbReference type="NCBI Taxonomy" id="700344"/>
    <lineage>
        <taxon>Eukaryota</taxon>
        <taxon>Fungi</taxon>
        <taxon>Dikarya</taxon>
        <taxon>Ascomycota</taxon>
        <taxon>Pezizomycotina</taxon>
        <taxon>Sordariomycetes</taxon>
        <taxon>Hypocreomycetidae</taxon>
        <taxon>Glomerellales</taxon>
        <taxon>Glomerellaceae</taxon>
        <taxon>Colletotrichum</taxon>
        <taxon>Colletotrichum spaethianum species complex</taxon>
    </lineage>
</organism>
<reference evidence="2 3" key="1">
    <citation type="submission" date="2022-03" db="EMBL/GenBank/DDBJ databases">
        <title>Genome data of Colletotrichum spp.</title>
        <authorList>
            <person name="Utami Y.D."/>
            <person name="Hiruma K."/>
        </authorList>
    </citation>
    <scope>NUCLEOTIDE SEQUENCE [LARGE SCALE GENOMIC DNA]</scope>
    <source>
        <strain evidence="2 3">MAFF 239500</strain>
    </source>
</reference>
<dbReference type="AlphaFoldDB" id="A0AA37LB54"/>
<feature type="region of interest" description="Disordered" evidence="1">
    <location>
        <begin position="60"/>
        <end position="83"/>
    </location>
</feature>
<sequence>MDPGTRKQAICPYMMLPGAALETSRAKQYPILPVDSVHIVGQTGQVGGAKTTLVHLIKPAPPSFGHDQPPCSKRAEDRDEGQG</sequence>
<dbReference type="RefSeq" id="XP_049125433.1">
    <property type="nucleotide sequence ID" value="XM_049269476.1"/>
</dbReference>
<protein>
    <submittedName>
        <fullName evidence="2">Uncharacterized protein</fullName>
    </submittedName>
</protein>
<proteinExistence type="predicted"/>
<comment type="caution">
    <text evidence="2">The sequence shown here is derived from an EMBL/GenBank/DDBJ whole genome shotgun (WGS) entry which is preliminary data.</text>
</comment>
<dbReference type="EMBL" id="BQXU01000006">
    <property type="protein sequence ID" value="GKT43083.1"/>
    <property type="molecule type" value="Genomic_DNA"/>
</dbReference>
<accession>A0AA37LB54</accession>
<evidence type="ECO:0000313" key="2">
    <source>
        <dbReference type="EMBL" id="GKT43083.1"/>
    </source>
</evidence>
<gene>
    <name evidence="2" type="ORF">ColSpa_03264</name>
</gene>
<dbReference type="Proteomes" id="UP001055115">
    <property type="component" value="Unassembled WGS sequence"/>
</dbReference>